<feature type="region of interest" description="Disordered" evidence="5">
    <location>
        <begin position="1"/>
        <end position="46"/>
    </location>
</feature>
<dbReference type="Proteomes" id="UP000734854">
    <property type="component" value="Unassembled WGS sequence"/>
</dbReference>
<organism evidence="8 9">
    <name type="scientific">Zingiber officinale</name>
    <name type="common">Ginger</name>
    <name type="synonym">Amomum zingiber</name>
    <dbReference type="NCBI Taxonomy" id="94328"/>
    <lineage>
        <taxon>Eukaryota</taxon>
        <taxon>Viridiplantae</taxon>
        <taxon>Streptophyta</taxon>
        <taxon>Embryophyta</taxon>
        <taxon>Tracheophyta</taxon>
        <taxon>Spermatophyta</taxon>
        <taxon>Magnoliopsida</taxon>
        <taxon>Liliopsida</taxon>
        <taxon>Zingiberales</taxon>
        <taxon>Zingiberaceae</taxon>
        <taxon>Zingiber</taxon>
    </lineage>
</organism>
<name>A0A8J5C379_ZINOF</name>
<feature type="transmembrane region" description="Helical" evidence="6">
    <location>
        <begin position="53"/>
        <end position="83"/>
    </location>
</feature>
<reference evidence="8 9" key="1">
    <citation type="submission" date="2020-08" db="EMBL/GenBank/DDBJ databases">
        <title>Plant Genome Project.</title>
        <authorList>
            <person name="Zhang R.-G."/>
        </authorList>
    </citation>
    <scope>NUCLEOTIDE SEQUENCE [LARGE SCALE GENOMIC DNA]</scope>
    <source>
        <tissue evidence="8">Rhizome</tissue>
    </source>
</reference>
<dbReference type="PANTHER" id="PTHR31234">
    <property type="entry name" value="LATE EMBRYOGENESIS ABUNDANT (LEA) HYDROXYPROLINE-RICH GLYCOPROTEIN FAMILY"/>
    <property type="match status" value="1"/>
</dbReference>
<evidence type="ECO:0000256" key="5">
    <source>
        <dbReference type="SAM" id="MobiDB-lite"/>
    </source>
</evidence>
<evidence type="ECO:0000256" key="1">
    <source>
        <dbReference type="ARBA" id="ARBA00004167"/>
    </source>
</evidence>
<dbReference type="GO" id="GO:0005886">
    <property type="term" value="C:plasma membrane"/>
    <property type="evidence" value="ECO:0007669"/>
    <property type="project" value="TreeGrafter"/>
</dbReference>
<proteinExistence type="predicted"/>
<dbReference type="InterPro" id="IPR004864">
    <property type="entry name" value="LEA_2"/>
</dbReference>
<gene>
    <name evidence="8" type="ORF">ZIOFF_068950</name>
</gene>
<dbReference type="EMBL" id="JACMSC010000020">
    <property type="protein sequence ID" value="KAG6471508.1"/>
    <property type="molecule type" value="Genomic_DNA"/>
</dbReference>
<dbReference type="OrthoDB" id="630676at2759"/>
<evidence type="ECO:0000313" key="8">
    <source>
        <dbReference type="EMBL" id="KAG6471508.1"/>
    </source>
</evidence>
<evidence type="ECO:0000256" key="6">
    <source>
        <dbReference type="SAM" id="Phobius"/>
    </source>
</evidence>
<comment type="subcellular location">
    <subcellularLocation>
        <location evidence="1">Membrane</location>
        <topology evidence="1">Single-pass membrane protein</topology>
    </subcellularLocation>
</comment>
<dbReference type="AlphaFoldDB" id="A0A8J5C379"/>
<feature type="compositionally biased region" description="Polar residues" evidence="5">
    <location>
        <begin position="31"/>
        <end position="41"/>
    </location>
</feature>
<comment type="caution">
    <text evidence="8">The sequence shown here is derived from an EMBL/GenBank/DDBJ whole genome shotgun (WGS) entry which is preliminary data.</text>
</comment>
<keyword evidence="4 6" id="KW-0472">Membrane</keyword>
<evidence type="ECO:0000256" key="4">
    <source>
        <dbReference type="ARBA" id="ARBA00023136"/>
    </source>
</evidence>
<dbReference type="GO" id="GO:0098542">
    <property type="term" value="P:defense response to other organism"/>
    <property type="evidence" value="ECO:0007669"/>
    <property type="project" value="InterPro"/>
</dbReference>
<accession>A0A8J5C379</accession>
<dbReference type="InterPro" id="IPR044839">
    <property type="entry name" value="NDR1-like"/>
</dbReference>
<evidence type="ECO:0000259" key="7">
    <source>
        <dbReference type="Pfam" id="PF03168"/>
    </source>
</evidence>
<keyword evidence="3 6" id="KW-1133">Transmembrane helix</keyword>
<evidence type="ECO:0000313" key="9">
    <source>
        <dbReference type="Proteomes" id="UP000734854"/>
    </source>
</evidence>
<feature type="domain" description="Late embryogenesis abundant protein LEA-2 subgroup" evidence="7">
    <location>
        <begin position="117"/>
        <end position="215"/>
    </location>
</feature>
<keyword evidence="9" id="KW-1185">Reference proteome</keyword>
<keyword evidence="2 6" id="KW-0812">Transmembrane</keyword>
<dbReference type="Pfam" id="PF03168">
    <property type="entry name" value="LEA_2"/>
    <property type="match status" value="1"/>
</dbReference>
<dbReference type="PANTHER" id="PTHR31234:SF42">
    <property type="entry name" value="LATE EMBRYOGENESIS ABUNDANT (LEA) HYDROXYPROLINE-RICH GLYCOPROTEIN FAMILY"/>
    <property type="match status" value="1"/>
</dbReference>
<protein>
    <recommendedName>
        <fullName evidence="7">Late embryogenesis abundant protein LEA-2 subgroup domain-containing protein</fullName>
    </recommendedName>
</protein>
<sequence>MLAHSSTSRAPPLYLTSHSPSSPFQPPKSATMFSGPSQPRKSQLLPPHRRTSPLIWCAAIICVVLTLLLILAGIVTLVVFLVIKPRSPSVDLTAASLNSIYLDSLAYLNGDVSFLVNFSNSNRRIDVAFQSLGLELYFRDRLIAVQALRPFAQRTGESRLEATRMITSNVLLPADLAAELQQQVKENSVVYNVRGRFKVRARLGAGQFSYWISTRCEVKLTAPPNGVLVARRCRKD</sequence>
<evidence type="ECO:0000256" key="2">
    <source>
        <dbReference type="ARBA" id="ARBA00022692"/>
    </source>
</evidence>
<evidence type="ECO:0000256" key="3">
    <source>
        <dbReference type="ARBA" id="ARBA00022989"/>
    </source>
</evidence>